<name>L8JN99_9BACT</name>
<dbReference type="RefSeq" id="WP_009581181.1">
    <property type="nucleotide sequence ID" value="NZ_AMZN01000054.1"/>
</dbReference>
<reference evidence="3 4" key="1">
    <citation type="submission" date="2012-12" db="EMBL/GenBank/DDBJ databases">
        <title>Genome assembly of Fulvivirga imtechensis AK7.</title>
        <authorList>
            <person name="Nupur N."/>
            <person name="Khatri I."/>
            <person name="Kumar R."/>
            <person name="Subramanian S."/>
            <person name="Pinnaka A."/>
        </authorList>
    </citation>
    <scope>NUCLEOTIDE SEQUENCE [LARGE SCALE GENOMIC DNA]</scope>
    <source>
        <strain evidence="3 4">AK7</strain>
    </source>
</reference>
<evidence type="ECO:0000256" key="2">
    <source>
        <dbReference type="SAM" id="Phobius"/>
    </source>
</evidence>
<evidence type="ECO:0008006" key="5">
    <source>
        <dbReference type="Google" id="ProtNLM"/>
    </source>
</evidence>
<gene>
    <name evidence="3" type="ORF">C900_03775</name>
</gene>
<evidence type="ECO:0000313" key="4">
    <source>
        <dbReference type="Proteomes" id="UP000011135"/>
    </source>
</evidence>
<keyword evidence="4" id="KW-1185">Reference proteome</keyword>
<keyword evidence="2" id="KW-0472">Membrane</keyword>
<evidence type="ECO:0000256" key="1">
    <source>
        <dbReference type="SAM" id="Coils"/>
    </source>
</evidence>
<proteinExistence type="predicted"/>
<dbReference type="Pfam" id="PF14362">
    <property type="entry name" value="DUF4407"/>
    <property type="match status" value="1"/>
</dbReference>
<dbReference type="EMBL" id="AMZN01000054">
    <property type="protein sequence ID" value="ELR70421.1"/>
    <property type="molecule type" value="Genomic_DNA"/>
</dbReference>
<organism evidence="3 4">
    <name type="scientific">Fulvivirga imtechensis AK7</name>
    <dbReference type="NCBI Taxonomy" id="1237149"/>
    <lineage>
        <taxon>Bacteria</taxon>
        <taxon>Pseudomonadati</taxon>
        <taxon>Bacteroidota</taxon>
        <taxon>Cytophagia</taxon>
        <taxon>Cytophagales</taxon>
        <taxon>Fulvivirgaceae</taxon>
        <taxon>Fulvivirga</taxon>
    </lineage>
</organism>
<keyword evidence="2" id="KW-0812">Transmembrane</keyword>
<accession>L8JN99</accession>
<feature type="transmembrane region" description="Helical" evidence="2">
    <location>
        <begin position="267"/>
        <end position="289"/>
    </location>
</feature>
<keyword evidence="1" id="KW-0175">Coiled coil</keyword>
<dbReference type="STRING" id="1237149.C900_03775"/>
<dbReference type="PATRIC" id="fig|1237149.3.peg.3536"/>
<feature type="transmembrane region" description="Helical" evidence="2">
    <location>
        <begin position="96"/>
        <end position="114"/>
    </location>
</feature>
<keyword evidence="2" id="KW-1133">Transmembrane helix</keyword>
<feature type="transmembrane region" description="Helical" evidence="2">
    <location>
        <begin position="58"/>
        <end position="75"/>
    </location>
</feature>
<sequence length="350" mass="39673">MEKLKIFFWRCSGANLTLLQKCPSDATKYVGIGATVLFTGIFAALAAGYALFTVVDNAWWAALFGIVWGLMIFNLDRYIVSSMRKEGRFMREFVMAIPRLLLAVLISLVIAKPLEMKIFEKEIKSELAIMEQETFSRQEQEVTARYAGRRQQLTNEIDALKTEIERKAANRDELRRIAQQEADGTGGTGKRNPGPVYKIKKENADKVEAELTELQQKNGALISQKLQEQATIDAQMQGELMAMEQERLDGPAARMEALDRLTAQSSAIFWANWFVILLFIAVETAPIFVKLISQRGPYDNLLKIEEHTFEVQRVEVMARVNADVKARSAKIPATEKDFIHERLDLNLYSS</sequence>
<dbReference type="AlphaFoldDB" id="L8JN99"/>
<feature type="coiled-coil region" evidence="1">
    <location>
        <begin position="143"/>
        <end position="224"/>
    </location>
</feature>
<comment type="caution">
    <text evidence="3">The sequence shown here is derived from an EMBL/GenBank/DDBJ whole genome shotgun (WGS) entry which is preliminary data.</text>
</comment>
<protein>
    <recommendedName>
        <fullName evidence="5">DUF4407 domain-containing protein</fullName>
    </recommendedName>
</protein>
<feature type="transmembrane region" description="Helical" evidence="2">
    <location>
        <begin position="29"/>
        <end position="52"/>
    </location>
</feature>
<dbReference type="InterPro" id="IPR025519">
    <property type="entry name" value="DUF4407"/>
</dbReference>
<evidence type="ECO:0000313" key="3">
    <source>
        <dbReference type="EMBL" id="ELR70421.1"/>
    </source>
</evidence>
<dbReference type="Proteomes" id="UP000011135">
    <property type="component" value="Unassembled WGS sequence"/>
</dbReference>
<dbReference type="eggNOG" id="COG4192">
    <property type="taxonomic scope" value="Bacteria"/>
</dbReference>
<dbReference type="OrthoDB" id="594406at2"/>